<name>A0A0D9ZM62_9ORYZ</name>
<dbReference type="HOGENOM" id="CLU_010721_4_2_1"/>
<reference evidence="3" key="1">
    <citation type="submission" date="2015-04" db="UniProtKB">
        <authorList>
            <consortium name="EnsemblPlants"/>
        </authorList>
    </citation>
    <scope>IDENTIFICATION</scope>
</reference>
<keyword evidence="4" id="KW-1185">Reference proteome</keyword>
<dbReference type="Gramene" id="OGLUM04G16110.1">
    <property type="protein sequence ID" value="OGLUM04G16110.1"/>
    <property type="gene ID" value="OGLUM04G16110"/>
</dbReference>
<dbReference type="InterPro" id="IPR055357">
    <property type="entry name" value="LRR_At1g61320_AtMIF1"/>
</dbReference>
<evidence type="ECO:0000313" key="3">
    <source>
        <dbReference type="EnsemblPlants" id="OGLUM04G16110.1"/>
    </source>
</evidence>
<feature type="compositionally biased region" description="Basic residues" evidence="1">
    <location>
        <begin position="14"/>
        <end position="27"/>
    </location>
</feature>
<dbReference type="Pfam" id="PF23622">
    <property type="entry name" value="LRR_At1g61320_AtMIF1"/>
    <property type="match status" value="2"/>
</dbReference>
<accession>A0A0D9ZM62</accession>
<dbReference type="eggNOG" id="ENOG502RYMX">
    <property type="taxonomic scope" value="Eukaryota"/>
</dbReference>
<dbReference type="SUPFAM" id="SSF81383">
    <property type="entry name" value="F-box domain"/>
    <property type="match status" value="1"/>
</dbReference>
<proteinExistence type="predicted"/>
<organism evidence="3">
    <name type="scientific">Oryza glumipatula</name>
    <dbReference type="NCBI Taxonomy" id="40148"/>
    <lineage>
        <taxon>Eukaryota</taxon>
        <taxon>Viridiplantae</taxon>
        <taxon>Streptophyta</taxon>
        <taxon>Embryophyta</taxon>
        <taxon>Tracheophyta</taxon>
        <taxon>Spermatophyta</taxon>
        <taxon>Magnoliopsida</taxon>
        <taxon>Liliopsida</taxon>
        <taxon>Poales</taxon>
        <taxon>Poaceae</taxon>
        <taxon>BOP clade</taxon>
        <taxon>Oryzoideae</taxon>
        <taxon>Oryzeae</taxon>
        <taxon>Oryzinae</taxon>
        <taxon>Oryza</taxon>
    </lineage>
</organism>
<dbReference type="InterPro" id="IPR036047">
    <property type="entry name" value="F-box-like_dom_sf"/>
</dbReference>
<reference evidence="3" key="2">
    <citation type="submission" date="2018-05" db="EMBL/GenBank/DDBJ databases">
        <title>OgluRS3 (Oryza glumaepatula Reference Sequence Version 3).</title>
        <authorList>
            <person name="Zhang J."/>
            <person name="Kudrna D."/>
            <person name="Lee S."/>
            <person name="Talag J."/>
            <person name="Welchert J."/>
            <person name="Wing R.A."/>
        </authorList>
    </citation>
    <scope>NUCLEOTIDE SEQUENCE [LARGE SCALE GENOMIC DNA]</scope>
</reference>
<dbReference type="InterPro" id="IPR053772">
    <property type="entry name" value="At1g61320/At1g61330-like"/>
</dbReference>
<evidence type="ECO:0000313" key="4">
    <source>
        <dbReference type="Proteomes" id="UP000026961"/>
    </source>
</evidence>
<protein>
    <recommendedName>
        <fullName evidence="2">At1g61320/AtMIF1 LRR domain-containing protein</fullName>
    </recommendedName>
</protein>
<dbReference type="AlphaFoldDB" id="A0A0D9ZM62"/>
<dbReference type="Proteomes" id="UP000026961">
    <property type="component" value="Chromosome 4"/>
</dbReference>
<dbReference type="EnsemblPlants" id="OGLUM04G16110.1">
    <property type="protein sequence ID" value="OGLUM04G16110.1"/>
    <property type="gene ID" value="OGLUM04G16110"/>
</dbReference>
<evidence type="ECO:0000256" key="1">
    <source>
        <dbReference type="SAM" id="MobiDB-lite"/>
    </source>
</evidence>
<dbReference type="STRING" id="40148.A0A0D9ZM62"/>
<feature type="domain" description="At1g61320/AtMIF1 LRR" evidence="2">
    <location>
        <begin position="130"/>
        <end position="199"/>
    </location>
</feature>
<dbReference type="PANTHER" id="PTHR34145:SF23">
    <property type="entry name" value="OS04G0479800 PROTEIN"/>
    <property type="match status" value="1"/>
</dbReference>
<sequence length="394" mass="44680">MGMLALNRLMSLRRDRRRRRRHHRPQIRARSGGLIASTGKRKTSPCQQDDYDGDSQAGKIMRNSIPDLPEDILFRIQSFMSMREATRAACVSRAFLHSWRCHPNLIFNKDMIGLKRNAFGENFHRKIGRILRNHSGISLKTFQLDYSGMCGFDGTSYLDSWLQIALKPEMEELTLFLPETNRQYSFPCSLLSDGQLSSLNVVECSGLKVIESKAPNLSSLFVKGSRVNFSLVETLQIKKLDMGRAICDARAKLPSIMPNLETLIIESGHEVTQVRMVHESIFTDSQLRHIPGHRHGHLKSVKITGFSSAKSLVELTCYILNNAVSLECLTLDTIYGPRCDQDKYRRCFPMIDGVLTEAPRGLAAIRTYIEDKVPSTVNLIVLEPCSRCHVRRRG</sequence>
<evidence type="ECO:0000259" key="2">
    <source>
        <dbReference type="Pfam" id="PF23622"/>
    </source>
</evidence>
<feature type="region of interest" description="Disordered" evidence="1">
    <location>
        <begin position="12"/>
        <end position="56"/>
    </location>
</feature>
<feature type="domain" description="At1g61320/AtMIF1 LRR" evidence="2">
    <location>
        <begin position="271"/>
        <end position="386"/>
    </location>
</feature>
<dbReference type="PANTHER" id="PTHR34145">
    <property type="entry name" value="OS02G0105600 PROTEIN"/>
    <property type="match status" value="1"/>
</dbReference>